<evidence type="ECO:0000256" key="7">
    <source>
        <dbReference type="ARBA" id="ARBA00022989"/>
    </source>
</evidence>
<dbReference type="PANTHER" id="PTHR32303">
    <property type="entry name" value="QUINOPROTEIN ALCOHOL DEHYDROGENASE (CYTOCHROME C)"/>
    <property type="match status" value="1"/>
</dbReference>
<dbReference type="Gene3D" id="2.140.10.10">
    <property type="entry name" value="Quinoprotein alcohol dehydrogenase-like superfamily"/>
    <property type="match status" value="2"/>
</dbReference>
<organism evidence="13 14">
    <name type="scientific">Hoeflea marina</name>
    <dbReference type="NCBI Taxonomy" id="274592"/>
    <lineage>
        <taxon>Bacteria</taxon>
        <taxon>Pseudomonadati</taxon>
        <taxon>Pseudomonadota</taxon>
        <taxon>Alphaproteobacteria</taxon>
        <taxon>Hyphomicrobiales</taxon>
        <taxon>Rhizobiaceae</taxon>
        <taxon>Hoeflea</taxon>
    </lineage>
</organism>
<comment type="caution">
    <text evidence="13">The sequence shown here is derived from an EMBL/GenBank/DDBJ whole genome shotgun (WGS) entry which is preliminary data.</text>
</comment>
<keyword evidence="5 11" id="KW-0812">Transmembrane</keyword>
<proteinExistence type="inferred from homology"/>
<keyword evidence="14" id="KW-1185">Reference proteome</keyword>
<evidence type="ECO:0000259" key="12">
    <source>
        <dbReference type="Pfam" id="PF01011"/>
    </source>
</evidence>
<sequence>MFTTLMSIILMVIGLALGGGGIWLAWLGGSWFFIALGLALLACAFLLWTRRPAALALYAATLVVTLAWSVWEVGLDWWALSARGTLLVIIGIVLMIPPVVRSLHPQGMPRRRYGLPSAALAASIVIAGLVAAFAVREQPHDTAGAFSDERMQQSPVIKTAGVPDGEWQAYGRTPYGRRYSPLGQITPDNVADLQVAWHYQTGQVRNADTDPVETTYEVTPLVVADTMYVCTPFSTVIALDPVTGEEKWRFDPLLKQPPTATTQHMTCRGVSYFDGASDAARAALTDTGSAATGAGAGPIAADTTETAAAPAAAGTPQATETPAGEARLADESAAGVTTEAAGVAENVVTGQAAPSAPNPRVEREPASVPAAAPGADCIRRIFVPTSDGRLISISAETGEICPGFGGEDGTVNLWANMPNITPGSAYSTSPPVVTARAVIVGGTVNDNASTTSPSGVIRAYDVYTGELLWNFDSKKPDQTAPIAEGETYSENAPNSWSVSSYDPELNLVYLPMGNQSPDQYGGNRSAEVEAISSSVIALDADTGELRWTYQTVHHDLWDMDVPAQPSLIDLTIDGAAVPALVQPTKQGEIFVLDRRTGEPILPVTEAPAPAGAVEGDTTAPTQPISTISFNPKPLTEASMWGATPLDTLYCRIRFNQLNYEGRYTPPSERGTIVYPGNFGTFNWGGVAVDPERQVMFAMPVYLAFTSQMIKRPDDTTRVVTAEGQPVFNENLGSPFAAKMGTFTSPTGLPCQQPPWGYVAGVDLTSGKTVYQHVNGTVRDLAPVPLPFEMGVPGIGGPIVTKGGVAFLSGTLDYYVRGYDLQTGAEIWRSRLPAGGQATPATYLGRDGRQYLVVVAGGHGSTGTKAGDSIIAYALPN</sequence>
<evidence type="ECO:0000313" key="14">
    <source>
        <dbReference type="Proteomes" id="UP000246352"/>
    </source>
</evidence>
<dbReference type="InterPro" id="IPR017511">
    <property type="entry name" value="PQQ_mDH"/>
</dbReference>
<evidence type="ECO:0000313" key="13">
    <source>
        <dbReference type="EMBL" id="PWW01969.1"/>
    </source>
</evidence>
<evidence type="ECO:0000256" key="9">
    <source>
        <dbReference type="ARBA" id="ARBA00023136"/>
    </source>
</evidence>
<dbReference type="CDD" id="cd10280">
    <property type="entry name" value="PQQ_mGDH"/>
    <property type="match status" value="1"/>
</dbReference>
<dbReference type="GO" id="GO:0008876">
    <property type="term" value="F:quinoprotein glucose dehydrogenase activity"/>
    <property type="evidence" value="ECO:0007669"/>
    <property type="project" value="TreeGrafter"/>
</dbReference>
<dbReference type="PANTHER" id="PTHR32303:SF4">
    <property type="entry name" value="QUINOPROTEIN GLUCOSE DEHYDROGENASE"/>
    <property type="match status" value="1"/>
</dbReference>
<comment type="subcellular location">
    <subcellularLocation>
        <location evidence="2">Cell membrane</location>
        <topology evidence="2">Multi-pass membrane protein</topology>
    </subcellularLocation>
</comment>
<gene>
    <name evidence="13" type="ORF">DFR52_102634</name>
</gene>
<comment type="similarity">
    <text evidence="3">Belongs to the bacterial PQQ dehydrogenase family.</text>
</comment>
<dbReference type="RefSeq" id="WP_110031714.1">
    <property type="nucleotide sequence ID" value="NZ_QGTR01000002.1"/>
</dbReference>
<dbReference type="InterPro" id="IPR011047">
    <property type="entry name" value="Quinoprotein_ADH-like_sf"/>
</dbReference>
<dbReference type="Proteomes" id="UP000246352">
    <property type="component" value="Unassembled WGS sequence"/>
</dbReference>
<protein>
    <submittedName>
        <fullName evidence="13">Quinoprotein glucose dehydrogenase</fullName>
    </submittedName>
</protein>
<evidence type="ECO:0000256" key="6">
    <source>
        <dbReference type="ARBA" id="ARBA00022891"/>
    </source>
</evidence>
<feature type="region of interest" description="Disordered" evidence="10">
    <location>
        <begin position="293"/>
        <end position="322"/>
    </location>
</feature>
<feature type="transmembrane region" description="Helical" evidence="11">
    <location>
        <begin position="55"/>
        <end position="71"/>
    </location>
</feature>
<keyword evidence="8" id="KW-0560">Oxidoreductase</keyword>
<keyword evidence="6" id="KW-0634">PQQ</keyword>
<dbReference type="OrthoDB" id="9794322at2"/>
<name>A0A317PP35_9HYPH</name>
<keyword evidence="7 11" id="KW-1133">Transmembrane helix</keyword>
<dbReference type="SMART" id="SM00564">
    <property type="entry name" value="PQQ"/>
    <property type="match status" value="4"/>
</dbReference>
<evidence type="ECO:0000256" key="5">
    <source>
        <dbReference type="ARBA" id="ARBA00022692"/>
    </source>
</evidence>
<comment type="cofactor">
    <cofactor evidence="1">
        <name>pyrroloquinoline quinone</name>
        <dbReference type="ChEBI" id="CHEBI:58442"/>
    </cofactor>
</comment>
<evidence type="ECO:0000256" key="3">
    <source>
        <dbReference type="ARBA" id="ARBA00008156"/>
    </source>
</evidence>
<dbReference type="PROSITE" id="PS00364">
    <property type="entry name" value="BACTERIAL_PQQ_2"/>
    <property type="match status" value="1"/>
</dbReference>
<evidence type="ECO:0000256" key="4">
    <source>
        <dbReference type="ARBA" id="ARBA00022475"/>
    </source>
</evidence>
<dbReference type="GO" id="GO:0048038">
    <property type="term" value="F:quinone binding"/>
    <property type="evidence" value="ECO:0007669"/>
    <property type="project" value="InterPro"/>
</dbReference>
<dbReference type="SUPFAM" id="SSF50998">
    <property type="entry name" value="Quinoprotein alcohol dehydrogenase-like"/>
    <property type="match status" value="1"/>
</dbReference>
<evidence type="ECO:0000256" key="10">
    <source>
        <dbReference type="SAM" id="MobiDB-lite"/>
    </source>
</evidence>
<evidence type="ECO:0000256" key="11">
    <source>
        <dbReference type="SAM" id="Phobius"/>
    </source>
</evidence>
<dbReference type="AlphaFoldDB" id="A0A317PP35"/>
<feature type="region of interest" description="Disordered" evidence="10">
    <location>
        <begin position="346"/>
        <end position="370"/>
    </location>
</feature>
<dbReference type="InterPro" id="IPR002372">
    <property type="entry name" value="PQQ_rpt_dom"/>
</dbReference>
<evidence type="ECO:0000256" key="1">
    <source>
        <dbReference type="ARBA" id="ARBA00001931"/>
    </source>
</evidence>
<keyword evidence="9 11" id="KW-0472">Membrane</keyword>
<dbReference type="Pfam" id="PF01011">
    <property type="entry name" value="PQQ"/>
    <property type="match status" value="2"/>
</dbReference>
<evidence type="ECO:0000256" key="8">
    <source>
        <dbReference type="ARBA" id="ARBA00023002"/>
    </source>
</evidence>
<evidence type="ECO:0000256" key="2">
    <source>
        <dbReference type="ARBA" id="ARBA00004651"/>
    </source>
</evidence>
<keyword evidence="4" id="KW-1003">Cell membrane</keyword>
<reference evidence="13 14" key="1">
    <citation type="submission" date="2018-05" db="EMBL/GenBank/DDBJ databases">
        <title>Genomic Encyclopedia of Type Strains, Phase IV (KMG-IV): sequencing the most valuable type-strain genomes for metagenomic binning, comparative biology and taxonomic classification.</title>
        <authorList>
            <person name="Goeker M."/>
        </authorList>
    </citation>
    <scope>NUCLEOTIDE SEQUENCE [LARGE SCALE GENOMIC DNA]</scope>
    <source>
        <strain evidence="13 14">DSM 16791</strain>
    </source>
</reference>
<feature type="transmembrane region" description="Helical" evidence="11">
    <location>
        <begin position="112"/>
        <end position="135"/>
    </location>
</feature>
<feature type="transmembrane region" description="Helical" evidence="11">
    <location>
        <begin position="7"/>
        <end position="25"/>
    </location>
</feature>
<feature type="transmembrane region" description="Helical" evidence="11">
    <location>
        <begin position="77"/>
        <end position="100"/>
    </location>
</feature>
<feature type="domain" description="Pyrrolo-quinoline quinone repeat" evidence="12">
    <location>
        <begin position="372"/>
        <end position="850"/>
    </location>
</feature>
<dbReference type="InterPro" id="IPR018391">
    <property type="entry name" value="PQQ_b-propeller_rpt"/>
</dbReference>
<accession>A0A317PP35</accession>
<feature type="domain" description="Pyrrolo-quinoline quinone repeat" evidence="12">
    <location>
        <begin position="167"/>
        <end position="353"/>
    </location>
</feature>
<dbReference type="GO" id="GO:0030288">
    <property type="term" value="C:outer membrane-bounded periplasmic space"/>
    <property type="evidence" value="ECO:0007669"/>
    <property type="project" value="InterPro"/>
</dbReference>
<dbReference type="GO" id="GO:0005886">
    <property type="term" value="C:plasma membrane"/>
    <property type="evidence" value="ECO:0007669"/>
    <property type="project" value="UniProtKB-SubCell"/>
</dbReference>
<feature type="transmembrane region" description="Helical" evidence="11">
    <location>
        <begin position="31"/>
        <end position="48"/>
    </location>
</feature>
<dbReference type="EMBL" id="QGTR01000002">
    <property type="protein sequence ID" value="PWW01969.1"/>
    <property type="molecule type" value="Genomic_DNA"/>
</dbReference>
<dbReference type="InterPro" id="IPR001479">
    <property type="entry name" value="Quinoprotein_DH_CS"/>
</dbReference>